<organism evidence="1 2">
    <name type="scientific">Sphaerisporangium melleum</name>
    <dbReference type="NCBI Taxonomy" id="321316"/>
    <lineage>
        <taxon>Bacteria</taxon>
        <taxon>Bacillati</taxon>
        <taxon>Actinomycetota</taxon>
        <taxon>Actinomycetes</taxon>
        <taxon>Streptosporangiales</taxon>
        <taxon>Streptosporangiaceae</taxon>
        <taxon>Sphaerisporangium</taxon>
    </lineage>
</organism>
<reference evidence="1" key="1">
    <citation type="journal article" date="2014" name="Int. J. Syst. Evol. Microbiol.">
        <title>Complete genome sequence of Corynebacterium casei LMG S-19264T (=DSM 44701T), isolated from a smear-ripened cheese.</title>
        <authorList>
            <consortium name="US DOE Joint Genome Institute (JGI-PGF)"/>
            <person name="Walter F."/>
            <person name="Albersmeier A."/>
            <person name="Kalinowski J."/>
            <person name="Ruckert C."/>
        </authorList>
    </citation>
    <scope>NUCLEOTIDE SEQUENCE</scope>
    <source>
        <strain evidence="1">JCM 13064</strain>
    </source>
</reference>
<gene>
    <name evidence="1" type="ORF">GCM10007964_65890</name>
</gene>
<sequence>MTDSSEKPHPGYLLALWKWLSAQLVSLYQAAVRHLTRKDILTFEEVAAYLRENAKRAQAARAALVRRPRSGGWTFRIVFLDDTNEPVVDPATGRPLGRVVRADDCDDELRRMFAGKEMILFD</sequence>
<dbReference type="Proteomes" id="UP000645217">
    <property type="component" value="Unassembled WGS sequence"/>
</dbReference>
<proteinExistence type="predicted"/>
<reference evidence="1" key="2">
    <citation type="submission" date="2020-09" db="EMBL/GenBank/DDBJ databases">
        <authorList>
            <person name="Sun Q."/>
            <person name="Ohkuma M."/>
        </authorList>
    </citation>
    <scope>NUCLEOTIDE SEQUENCE</scope>
    <source>
        <strain evidence="1">JCM 13064</strain>
    </source>
</reference>
<dbReference type="EMBL" id="BMNT01000049">
    <property type="protein sequence ID" value="GGL14661.1"/>
    <property type="molecule type" value="Genomic_DNA"/>
</dbReference>
<dbReference type="RefSeq" id="WP_189166981.1">
    <property type="nucleotide sequence ID" value="NZ_BMNT01000049.1"/>
</dbReference>
<keyword evidence="2" id="KW-1185">Reference proteome</keyword>
<comment type="caution">
    <text evidence="1">The sequence shown here is derived from an EMBL/GenBank/DDBJ whole genome shotgun (WGS) entry which is preliminary data.</text>
</comment>
<accession>A0A917RMG7</accession>
<evidence type="ECO:0000313" key="1">
    <source>
        <dbReference type="EMBL" id="GGL14661.1"/>
    </source>
</evidence>
<protein>
    <submittedName>
        <fullName evidence="1">Uncharacterized protein</fullName>
    </submittedName>
</protein>
<name>A0A917RMG7_9ACTN</name>
<dbReference type="AlphaFoldDB" id="A0A917RMG7"/>
<evidence type="ECO:0000313" key="2">
    <source>
        <dbReference type="Proteomes" id="UP000645217"/>
    </source>
</evidence>